<name>A0A426V910_9BURK</name>
<organism evidence="2 3">
    <name type="scientific">Aquabacterium soli</name>
    <dbReference type="NCBI Taxonomy" id="2493092"/>
    <lineage>
        <taxon>Bacteria</taxon>
        <taxon>Pseudomonadati</taxon>
        <taxon>Pseudomonadota</taxon>
        <taxon>Betaproteobacteria</taxon>
        <taxon>Burkholderiales</taxon>
        <taxon>Aquabacterium</taxon>
    </lineage>
</organism>
<dbReference type="AlphaFoldDB" id="A0A426V910"/>
<sequence>MPTNDFMGNGHTRAKNSPTQSGEPPPDAGPEASNASVLVENTTPLVITTGAGRVSFWEMRGSRAQLEAEGVVPEGAEWPRGGARLFWQTGEFRYVLRRTRPEGLKGPMRLWTNGDLWVLRCHLANPDHDARELAEKRKALADELHRQSHDGFIQLHCFGVRVREAAADSGFQAFKARLLPVAGGAA</sequence>
<accession>A0A426V910</accession>
<gene>
    <name evidence="2" type="ORF">EIP75_16125</name>
</gene>
<dbReference type="OrthoDB" id="9092138at2"/>
<reference evidence="2 3" key="1">
    <citation type="submission" date="2018-12" db="EMBL/GenBank/DDBJ databases">
        <title>The whole draft genome of Aquabacterium sp. SJQ9.</title>
        <authorList>
            <person name="Sun L."/>
            <person name="Gao X."/>
            <person name="Chen W."/>
            <person name="Huang K."/>
        </authorList>
    </citation>
    <scope>NUCLEOTIDE SEQUENCE [LARGE SCALE GENOMIC DNA]</scope>
    <source>
        <strain evidence="2 3">SJQ9</strain>
    </source>
</reference>
<protein>
    <submittedName>
        <fullName evidence="2">Uncharacterized protein</fullName>
    </submittedName>
</protein>
<dbReference type="RefSeq" id="WP_125244310.1">
    <property type="nucleotide sequence ID" value="NZ_RSED01000013.1"/>
</dbReference>
<dbReference type="EMBL" id="RSED01000013">
    <property type="protein sequence ID" value="RRS03218.1"/>
    <property type="molecule type" value="Genomic_DNA"/>
</dbReference>
<evidence type="ECO:0000256" key="1">
    <source>
        <dbReference type="SAM" id="MobiDB-lite"/>
    </source>
</evidence>
<proteinExistence type="predicted"/>
<evidence type="ECO:0000313" key="3">
    <source>
        <dbReference type="Proteomes" id="UP000269265"/>
    </source>
</evidence>
<feature type="region of interest" description="Disordered" evidence="1">
    <location>
        <begin position="1"/>
        <end position="33"/>
    </location>
</feature>
<comment type="caution">
    <text evidence="2">The sequence shown here is derived from an EMBL/GenBank/DDBJ whole genome shotgun (WGS) entry which is preliminary data.</text>
</comment>
<dbReference type="Proteomes" id="UP000269265">
    <property type="component" value="Unassembled WGS sequence"/>
</dbReference>
<keyword evidence="3" id="KW-1185">Reference proteome</keyword>
<evidence type="ECO:0000313" key="2">
    <source>
        <dbReference type="EMBL" id="RRS03218.1"/>
    </source>
</evidence>